<dbReference type="RefSeq" id="WP_096674777.1">
    <property type="nucleotide sequence ID" value="NZ_OANS01000005.1"/>
</dbReference>
<dbReference type="EMBL" id="OANS01000005">
    <property type="protein sequence ID" value="SNX29545.1"/>
    <property type="molecule type" value="Genomic_DNA"/>
</dbReference>
<organism evidence="1 2">
    <name type="scientific">Polynucleobacter meluiroseus</name>
    <dbReference type="NCBI Taxonomy" id="1938814"/>
    <lineage>
        <taxon>Bacteria</taxon>
        <taxon>Pseudomonadati</taxon>
        <taxon>Pseudomonadota</taxon>
        <taxon>Betaproteobacteria</taxon>
        <taxon>Burkholderiales</taxon>
        <taxon>Burkholderiaceae</taxon>
        <taxon>Polynucleobacter</taxon>
    </lineage>
</organism>
<protein>
    <submittedName>
        <fullName evidence="1">Uncharacterized protein</fullName>
    </submittedName>
</protein>
<keyword evidence="2" id="KW-1185">Reference proteome</keyword>
<dbReference type="Proteomes" id="UP000218069">
    <property type="component" value="Unassembled WGS sequence"/>
</dbReference>
<proteinExistence type="predicted"/>
<dbReference type="NCBIfam" id="NF041374">
    <property type="entry name" value="GDCCVxC"/>
    <property type="match status" value="1"/>
</dbReference>
<dbReference type="OrthoDB" id="332228at2"/>
<accession>A0A240E286</accession>
<name>A0A240E286_9BURK</name>
<evidence type="ECO:0000313" key="1">
    <source>
        <dbReference type="EMBL" id="SNX29545.1"/>
    </source>
</evidence>
<dbReference type="AlphaFoldDB" id="A0A240E286"/>
<evidence type="ECO:0000313" key="2">
    <source>
        <dbReference type="Proteomes" id="UP000218069"/>
    </source>
</evidence>
<reference evidence="2" key="1">
    <citation type="submission" date="2017-08" db="EMBL/GenBank/DDBJ databases">
        <authorList>
            <person name="Varghese N."/>
            <person name="Submissions S."/>
        </authorList>
    </citation>
    <scope>NUCLEOTIDE SEQUENCE [LARGE SCALE GENOMIC DNA]</scope>
    <source>
        <strain evidence="2">AP-Melu-1000-B4</strain>
    </source>
</reference>
<dbReference type="InterPro" id="IPR047677">
    <property type="entry name" value="GDCCVxC"/>
</dbReference>
<sequence>MNTPTQYRLSTITCPNCQSQEVFKLSPGNSQQFYRCPSCSNILKAKSGDCCIFCSFGSEDCFSSEQNLAC</sequence>
<gene>
    <name evidence="1" type="ORF">SAMN06295945_1923</name>
</gene>